<proteinExistence type="predicted"/>
<dbReference type="SUPFAM" id="SSF48498">
    <property type="entry name" value="Tetracyclin repressor-like, C-terminal domain"/>
    <property type="match status" value="1"/>
</dbReference>
<dbReference type="GO" id="GO:0003677">
    <property type="term" value="F:DNA binding"/>
    <property type="evidence" value="ECO:0007669"/>
    <property type="project" value="UniProtKB-UniRule"/>
</dbReference>
<accession>A0A6C1KAI0</accession>
<keyword evidence="2 4" id="KW-0238">DNA-binding</keyword>
<dbReference type="PANTHER" id="PTHR47506">
    <property type="entry name" value="TRANSCRIPTIONAL REGULATORY PROTEIN"/>
    <property type="match status" value="1"/>
</dbReference>
<dbReference type="EMBL" id="VAUP01000038">
    <property type="protein sequence ID" value="TLX41319.1"/>
    <property type="molecule type" value="Genomic_DNA"/>
</dbReference>
<evidence type="ECO:0000256" key="3">
    <source>
        <dbReference type="ARBA" id="ARBA00023163"/>
    </source>
</evidence>
<dbReference type="OrthoDB" id="9787680at2"/>
<dbReference type="InterPro" id="IPR001647">
    <property type="entry name" value="HTH_TetR"/>
</dbReference>
<dbReference type="Gene3D" id="1.10.357.10">
    <property type="entry name" value="Tetracycline Repressor, domain 2"/>
    <property type="match status" value="1"/>
</dbReference>
<evidence type="ECO:0000256" key="2">
    <source>
        <dbReference type="ARBA" id="ARBA00023125"/>
    </source>
</evidence>
<keyword evidence="3" id="KW-0804">Transcription</keyword>
<reference evidence="6 7" key="1">
    <citation type="submission" date="2019-05" db="EMBL/GenBank/DDBJ databases">
        <authorList>
            <person name="Zhou X."/>
        </authorList>
    </citation>
    <scope>NUCLEOTIDE SEQUENCE [LARGE SCALE GENOMIC DNA]</scope>
    <source>
        <strain evidence="6 7">DSM 432</strain>
    </source>
</reference>
<evidence type="ECO:0000313" key="6">
    <source>
        <dbReference type="EMBL" id="TLX41319.1"/>
    </source>
</evidence>
<feature type="domain" description="HTH tetR-type" evidence="5">
    <location>
        <begin position="9"/>
        <end position="69"/>
    </location>
</feature>
<dbReference type="Pfam" id="PF16925">
    <property type="entry name" value="TetR_C_13"/>
    <property type="match status" value="1"/>
</dbReference>
<organism evidence="6 7">
    <name type="scientific">Xanthobacter autotrophicus</name>
    <dbReference type="NCBI Taxonomy" id="280"/>
    <lineage>
        <taxon>Bacteria</taxon>
        <taxon>Pseudomonadati</taxon>
        <taxon>Pseudomonadota</taxon>
        <taxon>Alphaproteobacteria</taxon>
        <taxon>Hyphomicrobiales</taxon>
        <taxon>Xanthobacteraceae</taxon>
        <taxon>Xanthobacter</taxon>
    </lineage>
</organism>
<protein>
    <submittedName>
        <fullName evidence="6">TetR/AcrR family transcriptional regulator</fullName>
    </submittedName>
</protein>
<gene>
    <name evidence="6" type="ORF">FBQ73_20330</name>
</gene>
<dbReference type="PRINTS" id="PR00455">
    <property type="entry name" value="HTHTETR"/>
</dbReference>
<keyword evidence="1" id="KW-0805">Transcription regulation</keyword>
<sequence length="197" mass="21353">MELPAEAEPKARERIIAAATRLFCQYGITAVGVDAVVAEAATAKATLYKAFGSKERLVEAVLEREGAAWRDWFLGELLKGEATPLSRLRRIFPVLRDWFGDDRFFGCPFINAVAEHDKRDDRMRQIALAHKKVVLATLSRLAAEAGAPDPDGAAHQLGLLIDGAIVAAMITRDENVALLAGETADLLLARMTAAEVA</sequence>
<dbReference type="InterPro" id="IPR011075">
    <property type="entry name" value="TetR_C"/>
</dbReference>
<dbReference type="Proteomes" id="UP000305131">
    <property type="component" value="Unassembled WGS sequence"/>
</dbReference>
<dbReference type="Pfam" id="PF00440">
    <property type="entry name" value="TetR_N"/>
    <property type="match status" value="1"/>
</dbReference>
<dbReference type="PANTHER" id="PTHR47506:SF3">
    <property type="entry name" value="HTH-TYPE TRANSCRIPTIONAL REGULATOR LMRA"/>
    <property type="match status" value="1"/>
</dbReference>
<evidence type="ECO:0000259" key="5">
    <source>
        <dbReference type="PROSITE" id="PS50977"/>
    </source>
</evidence>
<evidence type="ECO:0000313" key="7">
    <source>
        <dbReference type="Proteomes" id="UP000305131"/>
    </source>
</evidence>
<dbReference type="InterPro" id="IPR009057">
    <property type="entry name" value="Homeodomain-like_sf"/>
</dbReference>
<dbReference type="InterPro" id="IPR036271">
    <property type="entry name" value="Tet_transcr_reg_TetR-rel_C_sf"/>
</dbReference>
<dbReference type="AlphaFoldDB" id="A0A6C1KAI0"/>
<dbReference type="PROSITE" id="PS50977">
    <property type="entry name" value="HTH_TETR_2"/>
    <property type="match status" value="1"/>
</dbReference>
<evidence type="ECO:0000256" key="4">
    <source>
        <dbReference type="PROSITE-ProRule" id="PRU00335"/>
    </source>
</evidence>
<feature type="DNA-binding region" description="H-T-H motif" evidence="4">
    <location>
        <begin position="32"/>
        <end position="51"/>
    </location>
</feature>
<name>A0A6C1KAI0_XANAU</name>
<comment type="caution">
    <text evidence="6">The sequence shown here is derived from an EMBL/GenBank/DDBJ whole genome shotgun (WGS) entry which is preliminary data.</text>
</comment>
<dbReference type="SUPFAM" id="SSF46689">
    <property type="entry name" value="Homeodomain-like"/>
    <property type="match status" value="1"/>
</dbReference>
<evidence type="ECO:0000256" key="1">
    <source>
        <dbReference type="ARBA" id="ARBA00023015"/>
    </source>
</evidence>